<comment type="caution">
    <text evidence="1">The sequence shown here is derived from an EMBL/GenBank/DDBJ whole genome shotgun (WGS) entry which is preliminary data.</text>
</comment>
<accession>A0A1J5PPW5</accession>
<evidence type="ECO:0000313" key="1">
    <source>
        <dbReference type="EMBL" id="OIQ69807.1"/>
    </source>
</evidence>
<reference evidence="1" key="1">
    <citation type="submission" date="2016-10" db="EMBL/GenBank/DDBJ databases">
        <title>Sequence of Gallionella enrichment culture.</title>
        <authorList>
            <person name="Poehlein A."/>
            <person name="Muehling M."/>
            <person name="Daniel R."/>
        </authorList>
    </citation>
    <scope>NUCLEOTIDE SEQUENCE</scope>
</reference>
<gene>
    <name evidence="1" type="ORF">GALL_485910</name>
</gene>
<organism evidence="1">
    <name type="scientific">mine drainage metagenome</name>
    <dbReference type="NCBI Taxonomy" id="410659"/>
    <lineage>
        <taxon>unclassified sequences</taxon>
        <taxon>metagenomes</taxon>
        <taxon>ecological metagenomes</taxon>
    </lineage>
</organism>
<proteinExistence type="predicted"/>
<dbReference type="AlphaFoldDB" id="A0A1J5PPW5"/>
<name>A0A1J5PPW5_9ZZZZ</name>
<protein>
    <submittedName>
        <fullName evidence="1">Uncharacterized protein</fullName>
    </submittedName>
</protein>
<sequence length="179" mass="19148">MPRLVNVLQLAQPAVIQHAQTELSLGVAMFGCALVPARRLGVVLRCAASQRKQCGAFTLRHGVVHFGRLAQPCNGLHLIEGDSFARREHVADAVAGFAVPLVRGPGKLRGGAHRITRHGPSAGVERAEIALPSRITLLCGTAVPRQRLLVAARQPAPLLTQKTQSVHRAGQACLRRLLP</sequence>
<dbReference type="EMBL" id="MLJW01004524">
    <property type="protein sequence ID" value="OIQ69807.1"/>
    <property type="molecule type" value="Genomic_DNA"/>
</dbReference>